<keyword evidence="4" id="KW-1185">Reference proteome</keyword>
<evidence type="ECO:0000313" key="2">
    <source>
        <dbReference type="EMBL" id="CAA2629704.1"/>
    </source>
</evidence>
<dbReference type="Proteomes" id="UP000663760">
    <property type="component" value="Chromosome 12"/>
</dbReference>
<dbReference type="AlphaFoldDB" id="A0A7I8L9E1"/>
<sequence length="30" mass="3507">MPDETTPEAHTQGTHELGETWKGRIRERDQ</sequence>
<evidence type="ECO:0000313" key="4">
    <source>
        <dbReference type="Proteomes" id="UP000663760"/>
    </source>
</evidence>
<feature type="region of interest" description="Disordered" evidence="1">
    <location>
        <begin position="1"/>
        <end position="30"/>
    </location>
</feature>
<accession>A0A7I8L9E1</accession>
<name>A0A7I8L9E1_SPIIN</name>
<gene>
    <name evidence="2" type="ORF">SI7747_12015342</name>
    <name evidence="3" type="ORF">SI8410_12016562</name>
</gene>
<evidence type="ECO:0000313" key="3">
    <source>
        <dbReference type="EMBL" id="CAA7405884.1"/>
    </source>
</evidence>
<evidence type="ECO:0000256" key="1">
    <source>
        <dbReference type="SAM" id="MobiDB-lite"/>
    </source>
</evidence>
<dbReference type="EMBL" id="LR743599">
    <property type="protein sequence ID" value="CAA2629704.1"/>
    <property type="molecule type" value="Genomic_DNA"/>
</dbReference>
<feature type="compositionally biased region" description="Basic and acidic residues" evidence="1">
    <location>
        <begin position="16"/>
        <end position="30"/>
    </location>
</feature>
<reference evidence="3" key="1">
    <citation type="submission" date="2020-02" db="EMBL/GenBank/DDBJ databases">
        <authorList>
            <person name="Scholz U."/>
            <person name="Mascher M."/>
            <person name="Fiebig A."/>
        </authorList>
    </citation>
    <scope>NUCLEOTIDE SEQUENCE</scope>
</reference>
<organism evidence="3 4">
    <name type="scientific">Spirodela intermedia</name>
    <name type="common">Intermediate duckweed</name>
    <dbReference type="NCBI Taxonomy" id="51605"/>
    <lineage>
        <taxon>Eukaryota</taxon>
        <taxon>Viridiplantae</taxon>
        <taxon>Streptophyta</taxon>
        <taxon>Embryophyta</taxon>
        <taxon>Tracheophyta</taxon>
        <taxon>Spermatophyta</taxon>
        <taxon>Magnoliopsida</taxon>
        <taxon>Liliopsida</taxon>
        <taxon>Araceae</taxon>
        <taxon>Lemnoideae</taxon>
        <taxon>Spirodela</taxon>
    </lineage>
</organism>
<protein>
    <submittedName>
        <fullName evidence="3">Uncharacterized protein</fullName>
    </submittedName>
</protein>
<dbReference type="EMBL" id="LR746275">
    <property type="protein sequence ID" value="CAA7405884.1"/>
    <property type="molecule type" value="Genomic_DNA"/>
</dbReference>
<proteinExistence type="predicted"/>